<organism evidence="10 11">
    <name type="scientific">Aldrovandia affinis</name>
    <dbReference type="NCBI Taxonomy" id="143900"/>
    <lineage>
        <taxon>Eukaryota</taxon>
        <taxon>Metazoa</taxon>
        <taxon>Chordata</taxon>
        <taxon>Craniata</taxon>
        <taxon>Vertebrata</taxon>
        <taxon>Euteleostomi</taxon>
        <taxon>Actinopterygii</taxon>
        <taxon>Neopterygii</taxon>
        <taxon>Teleostei</taxon>
        <taxon>Notacanthiformes</taxon>
        <taxon>Halosauridae</taxon>
        <taxon>Aldrovandia</taxon>
    </lineage>
</organism>
<dbReference type="InterPro" id="IPR013152">
    <property type="entry name" value="Gastrin/cholecystokinin_CS"/>
</dbReference>
<sequence>MPRYSLNSLKRCLRVESGSAVLAASPPEAMNSGVCVCVLLAALSSICLGRPHPAPSEDESQPAPPQLDGGLPEHSRHARSAPLASQLKSFPQPEEDMDQGTSLSELLAKLLSRKGSYRRNSTMNSRSSGLSPNHRIKDRDYQGWMDFGRRSAEEYEYSS</sequence>
<comment type="subcellular location">
    <subcellularLocation>
        <location evidence="1 7">Secreted</location>
    </subcellularLocation>
</comment>
<evidence type="ECO:0000256" key="7">
    <source>
        <dbReference type="RuleBase" id="RU004362"/>
    </source>
</evidence>
<evidence type="ECO:0000256" key="3">
    <source>
        <dbReference type="ARBA" id="ARBA00022525"/>
    </source>
</evidence>
<evidence type="ECO:0000256" key="5">
    <source>
        <dbReference type="ARBA" id="ARBA00022685"/>
    </source>
</evidence>
<keyword evidence="4" id="KW-0765">Sulfation</keyword>
<reference evidence="10" key="1">
    <citation type="journal article" date="2023" name="Science">
        <title>Genome structures resolve the early diversification of teleost fishes.</title>
        <authorList>
            <person name="Parey E."/>
            <person name="Louis A."/>
            <person name="Montfort J."/>
            <person name="Bouchez O."/>
            <person name="Roques C."/>
            <person name="Iampietro C."/>
            <person name="Lluch J."/>
            <person name="Castinel A."/>
            <person name="Donnadieu C."/>
            <person name="Desvignes T."/>
            <person name="Floi Bucao C."/>
            <person name="Jouanno E."/>
            <person name="Wen M."/>
            <person name="Mejri S."/>
            <person name="Dirks R."/>
            <person name="Jansen H."/>
            <person name="Henkel C."/>
            <person name="Chen W.J."/>
            <person name="Zahm M."/>
            <person name="Cabau C."/>
            <person name="Klopp C."/>
            <person name="Thompson A.W."/>
            <person name="Robinson-Rechavi M."/>
            <person name="Braasch I."/>
            <person name="Lecointre G."/>
            <person name="Bobe J."/>
            <person name="Postlethwait J.H."/>
            <person name="Berthelot C."/>
            <person name="Roest Crollius H."/>
            <person name="Guiguen Y."/>
        </authorList>
    </citation>
    <scope>NUCLEOTIDE SEQUENCE</scope>
    <source>
        <strain evidence="10">NC1722</strain>
    </source>
</reference>
<dbReference type="Proteomes" id="UP001221898">
    <property type="component" value="Unassembled WGS sequence"/>
</dbReference>
<dbReference type="GO" id="GO:0007586">
    <property type="term" value="P:digestion"/>
    <property type="evidence" value="ECO:0007669"/>
    <property type="project" value="InterPro"/>
</dbReference>
<dbReference type="PANTHER" id="PTHR10786">
    <property type="entry name" value="CHOLECYSTOKININ"/>
    <property type="match status" value="1"/>
</dbReference>
<evidence type="ECO:0000313" key="10">
    <source>
        <dbReference type="EMBL" id="KAJ8395220.1"/>
    </source>
</evidence>
<keyword evidence="6" id="KW-0027">Amidation</keyword>
<name>A0AAD7WFZ3_9TELE</name>
<accession>A0AAD7WFZ3</accession>
<dbReference type="PANTHER" id="PTHR10786:SF0">
    <property type="entry name" value="CHOLECYSTOKININ"/>
    <property type="match status" value="1"/>
</dbReference>
<dbReference type="InterPro" id="IPR015499">
    <property type="entry name" value="CCK-like"/>
</dbReference>
<dbReference type="GO" id="GO:0005184">
    <property type="term" value="F:neuropeptide hormone activity"/>
    <property type="evidence" value="ECO:0007669"/>
    <property type="project" value="InterPro"/>
</dbReference>
<protein>
    <recommendedName>
        <fullName evidence="9">Gastrin/cholecystokinin peptide hormone domain-containing protein</fullName>
    </recommendedName>
</protein>
<gene>
    <name evidence="10" type="ORF">AAFF_G00034220</name>
</gene>
<dbReference type="GO" id="GO:0030424">
    <property type="term" value="C:axon"/>
    <property type="evidence" value="ECO:0007669"/>
    <property type="project" value="TreeGrafter"/>
</dbReference>
<evidence type="ECO:0000256" key="4">
    <source>
        <dbReference type="ARBA" id="ARBA00022641"/>
    </source>
</evidence>
<evidence type="ECO:0000256" key="1">
    <source>
        <dbReference type="ARBA" id="ARBA00004613"/>
    </source>
</evidence>
<dbReference type="InterPro" id="IPR001651">
    <property type="entry name" value="Gastrin/CCK"/>
</dbReference>
<dbReference type="Pfam" id="PF00918">
    <property type="entry name" value="Gastrin"/>
    <property type="match status" value="1"/>
</dbReference>
<dbReference type="SMART" id="SM00029">
    <property type="entry name" value="GASTRIN"/>
    <property type="match status" value="1"/>
</dbReference>
<evidence type="ECO:0000259" key="9">
    <source>
        <dbReference type="Pfam" id="PF00918"/>
    </source>
</evidence>
<evidence type="ECO:0000256" key="6">
    <source>
        <dbReference type="ARBA" id="ARBA00022815"/>
    </source>
</evidence>
<evidence type="ECO:0000256" key="8">
    <source>
        <dbReference type="SAM" id="MobiDB-lite"/>
    </source>
</evidence>
<comment type="caution">
    <text evidence="10">The sequence shown here is derived from an EMBL/GenBank/DDBJ whole genome shotgun (WGS) entry which is preliminary data.</text>
</comment>
<dbReference type="GO" id="GO:0005615">
    <property type="term" value="C:extracellular space"/>
    <property type="evidence" value="ECO:0007669"/>
    <property type="project" value="TreeGrafter"/>
</dbReference>
<proteinExistence type="inferred from homology"/>
<feature type="domain" description="Gastrin/cholecystokinin peptide hormone" evidence="9">
    <location>
        <begin position="32"/>
        <end position="159"/>
    </location>
</feature>
<keyword evidence="3" id="KW-0964">Secreted</keyword>
<feature type="region of interest" description="Disordered" evidence="8">
    <location>
        <begin position="51"/>
        <end position="141"/>
    </location>
</feature>
<comment type="similarity">
    <text evidence="2 7">Belongs to the gastrin/cholecystokinin family.</text>
</comment>
<dbReference type="EMBL" id="JAINUG010000118">
    <property type="protein sequence ID" value="KAJ8395220.1"/>
    <property type="molecule type" value="Genomic_DNA"/>
</dbReference>
<dbReference type="AlphaFoldDB" id="A0AAD7WFZ3"/>
<evidence type="ECO:0000256" key="2">
    <source>
        <dbReference type="ARBA" id="ARBA00006273"/>
    </source>
</evidence>
<keyword evidence="5" id="KW-0165">Cleavage on pair of basic residues</keyword>
<keyword evidence="11" id="KW-1185">Reference proteome</keyword>
<evidence type="ECO:0000313" key="11">
    <source>
        <dbReference type="Proteomes" id="UP001221898"/>
    </source>
</evidence>
<dbReference type="PROSITE" id="PS00259">
    <property type="entry name" value="GASTRIN"/>
    <property type="match status" value="1"/>
</dbReference>
<feature type="compositionally biased region" description="Polar residues" evidence="8">
    <location>
        <begin position="118"/>
        <end position="131"/>
    </location>
</feature>